<evidence type="ECO:0000313" key="5">
    <source>
        <dbReference type="EMBL" id="KDO36013.1"/>
    </source>
</evidence>
<feature type="transmembrane region" description="Helical" evidence="4">
    <location>
        <begin position="104"/>
        <end position="121"/>
    </location>
</feature>
<dbReference type="PANTHER" id="PTHR31218">
    <property type="entry name" value="WAT1-RELATED PROTEIN"/>
    <property type="match status" value="1"/>
</dbReference>
<accession>A0A067CZR9</accession>
<dbReference type="Proteomes" id="UP000027120">
    <property type="component" value="Unassembled WGS sequence"/>
</dbReference>
<dbReference type="EMBL" id="KK796255">
    <property type="protein sequence ID" value="KDO36013.1"/>
    <property type="molecule type" value="Genomic_DNA"/>
</dbReference>
<keyword evidence="1 4" id="KW-0812">Transmembrane</keyword>
<gene>
    <name evidence="5" type="ORF">CISIN_1g033132mg</name>
</gene>
<feature type="transmembrane region" description="Helical" evidence="4">
    <location>
        <begin position="37"/>
        <end position="58"/>
    </location>
</feature>
<evidence type="ECO:0000256" key="4">
    <source>
        <dbReference type="SAM" id="Phobius"/>
    </source>
</evidence>
<feature type="transmembrane region" description="Helical" evidence="4">
    <location>
        <begin position="6"/>
        <end position="25"/>
    </location>
</feature>
<dbReference type="GO" id="GO:0016020">
    <property type="term" value="C:membrane"/>
    <property type="evidence" value="ECO:0007669"/>
    <property type="project" value="InterPro"/>
</dbReference>
<reference evidence="5 6" key="1">
    <citation type="submission" date="2014-04" db="EMBL/GenBank/DDBJ databases">
        <authorList>
            <consortium name="International Citrus Genome Consortium"/>
            <person name="Gmitter F."/>
            <person name="Chen C."/>
            <person name="Farmerie W."/>
            <person name="Harkins T."/>
            <person name="Desany B."/>
            <person name="Mohiuddin M."/>
            <person name="Kodira C."/>
            <person name="Borodovsky M."/>
            <person name="Lomsadze A."/>
            <person name="Burns P."/>
            <person name="Jenkins J."/>
            <person name="Prochnik S."/>
            <person name="Shu S."/>
            <person name="Chapman J."/>
            <person name="Pitluck S."/>
            <person name="Schmutz J."/>
            <person name="Rokhsar D."/>
        </authorList>
    </citation>
    <scope>NUCLEOTIDE SEQUENCE</scope>
</reference>
<evidence type="ECO:0000313" key="6">
    <source>
        <dbReference type="Proteomes" id="UP000027120"/>
    </source>
</evidence>
<dbReference type="GO" id="GO:0022857">
    <property type="term" value="F:transmembrane transporter activity"/>
    <property type="evidence" value="ECO:0007669"/>
    <property type="project" value="InterPro"/>
</dbReference>
<evidence type="ECO:0000256" key="3">
    <source>
        <dbReference type="ARBA" id="ARBA00023136"/>
    </source>
</evidence>
<name>A0A067CZR9_CITSI</name>
<dbReference type="STRING" id="2711.A0A067CZR9"/>
<keyword evidence="6" id="KW-1185">Reference proteome</keyword>
<dbReference type="InterPro" id="IPR030184">
    <property type="entry name" value="WAT1-related"/>
</dbReference>
<evidence type="ECO:0000256" key="1">
    <source>
        <dbReference type="ARBA" id="ARBA00022692"/>
    </source>
</evidence>
<proteinExistence type="predicted"/>
<keyword evidence="3 4" id="KW-0472">Membrane</keyword>
<evidence type="ECO:0000256" key="2">
    <source>
        <dbReference type="ARBA" id="ARBA00022989"/>
    </source>
</evidence>
<dbReference type="AlphaFoldDB" id="A0A067CZR9"/>
<protein>
    <recommendedName>
        <fullName evidence="7">WAT1-related protein</fullName>
    </recommendedName>
</protein>
<sequence>MGKVGLAPVIGMMMAECAQVGLMFAGKAAMSDGMSNLVFVFYSNAFASLVLLPASLLFHRSQIPPLTLPILSAFFLLGFLGYAKFYFFDLVAGFFLFDYNKFSCFYSFTCGIYCVTVLVIIKDVVC</sequence>
<evidence type="ECO:0008006" key="7">
    <source>
        <dbReference type="Google" id="ProtNLM"/>
    </source>
</evidence>
<keyword evidence="2 4" id="KW-1133">Transmembrane helix</keyword>
<organism evidence="5 6">
    <name type="scientific">Citrus sinensis</name>
    <name type="common">Sweet orange</name>
    <name type="synonym">Citrus aurantium var. sinensis</name>
    <dbReference type="NCBI Taxonomy" id="2711"/>
    <lineage>
        <taxon>Eukaryota</taxon>
        <taxon>Viridiplantae</taxon>
        <taxon>Streptophyta</taxon>
        <taxon>Embryophyta</taxon>
        <taxon>Tracheophyta</taxon>
        <taxon>Spermatophyta</taxon>
        <taxon>Magnoliopsida</taxon>
        <taxon>eudicotyledons</taxon>
        <taxon>Gunneridae</taxon>
        <taxon>Pentapetalae</taxon>
        <taxon>rosids</taxon>
        <taxon>malvids</taxon>
        <taxon>Sapindales</taxon>
        <taxon>Rutaceae</taxon>
        <taxon>Aurantioideae</taxon>
        <taxon>Citrus</taxon>
    </lineage>
</organism>
<feature type="transmembrane region" description="Helical" evidence="4">
    <location>
        <begin position="70"/>
        <end position="97"/>
    </location>
</feature>